<sequence length="42" mass="5194">MIACICFHKRKYSDFCPKVTKYIDKMYKDIEDYCNMGVKYDW</sequence>
<protein>
    <submittedName>
        <fullName evidence="1">Uncharacterized protein</fullName>
    </submittedName>
</protein>
<gene>
    <name evidence="1" type="ORF">BACDOR_02129</name>
</gene>
<accession>B6VXX0</accession>
<proteinExistence type="predicted"/>
<dbReference type="HOGENOM" id="CLU_3247143_0_0_10"/>
<organism evidence="1 2">
    <name type="scientific">Phocaeicola dorei DSM 17855</name>
    <dbReference type="NCBI Taxonomy" id="483217"/>
    <lineage>
        <taxon>Bacteria</taxon>
        <taxon>Pseudomonadati</taxon>
        <taxon>Bacteroidota</taxon>
        <taxon>Bacteroidia</taxon>
        <taxon>Bacteroidales</taxon>
        <taxon>Bacteroidaceae</taxon>
        <taxon>Phocaeicola</taxon>
    </lineage>
</organism>
<dbReference type="Proteomes" id="UP000004849">
    <property type="component" value="Unassembled WGS sequence"/>
</dbReference>
<reference evidence="1 2" key="2">
    <citation type="submission" date="2008-10" db="EMBL/GenBank/DDBJ databases">
        <authorList>
            <person name="Fulton L."/>
            <person name="Clifton S."/>
            <person name="Fulton B."/>
            <person name="Xu J."/>
            <person name="Minx P."/>
            <person name="Pepin K.H."/>
            <person name="Johnson M."/>
            <person name="Thiruvilangam P."/>
            <person name="Bhonagiri V."/>
            <person name="Nash W.E."/>
            <person name="Mardis E.R."/>
            <person name="Wilson R.K."/>
        </authorList>
    </citation>
    <scope>NUCLEOTIDE SEQUENCE [LARGE SCALE GENOMIC DNA]</scope>
    <source>
        <strain evidence="1 2">DSM 17855</strain>
    </source>
</reference>
<name>B6VXX0_9BACT</name>
<evidence type="ECO:0000313" key="1">
    <source>
        <dbReference type="EMBL" id="EEB25489.1"/>
    </source>
</evidence>
<reference evidence="1 2" key="1">
    <citation type="submission" date="2008-10" db="EMBL/GenBank/DDBJ databases">
        <title>Draft genome sequence of Bacteroides dorei (DSM 17855).</title>
        <authorList>
            <person name="Sudarsanam P."/>
            <person name="Ley R."/>
            <person name="Guruge J."/>
            <person name="Turnbaugh P.J."/>
            <person name="Mahowald M."/>
            <person name="Liep D."/>
            <person name="Gordon J."/>
        </authorList>
    </citation>
    <scope>NUCLEOTIDE SEQUENCE [LARGE SCALE GENOMIC DNA]</scope>
    <source>
        <strain evidence="1 2">DSM 17855</strain>
    </source>
</reference>
<dbReference type="EMBL" id="ABWZ01000040">
    <property type="protein sequence ID" value="EEB25489.1"/>
    <property type="molecule type" value="Genomic_DNA"/>
</dbReference>
<evidence type="ECO:0000313" key="2">
    <source>
        <dbReference type="Proteomes" id="UP000004849"/>
    </source>
</evidence>
<dbReference type="AlphaFoldDB" id="B6VXX0"/>